<gene>
    <name evidence="3" type="ORF">Pan14r_53430</name>
</gene>
<dbReference type="PANTHER" id="PTHR33490:SF1">
    <property type="entry name" value="SLL1233 PROTEIN"/>
    <property type="match status" value="1"/>
</dbReference>
<evidence type="ECO:0000256" key="1">
    <source>
        <dbReference type="SAM" id="MobiDB-lite"/>
    </source>
</evidence>
<dbReference type="SUPFAM" id="SSF54001">
    <property type="entry name" value="Cysteine proteinases"/>
    <property type="match status" value="1"/>
</dbReference>
<accession>A0A5C5XTU6</accession>
<dbReference type="Proteomes" id="UP000317238">
    <property type="component" value="Unassembled WGS sequence"/>
</dbReference>
<dbReference type="InterPro" id="IPR038765">
    <property type="entry name" value="Papain-like_cys_pep_sf"/>
</dbReference>
<dbReference type="InterPro" id="IPR018667">
    <property type="entry name" value="DUF2126"/>
</dbReference>
<feature type="compositionally biased region" description="Gly residues" evidence="1">
    <location>
        <begin position="591"/>
        <end position="611"/>
    </location>
</feature>
<dbReference type="Pfam" id="PF01841">
    <property type="entry name" value="Transglut_core"/>
    <property type="match status" value="1"/>
</dbReference>
<evidence type="ECO:0000313" key="4">
    <source>
        <dbReference type="Proteomes" id="UP000317238"/>
    </source>
</evidence>
<dbReference type="Pfam" id="PF08379">
    <property type="entry name" value="Bact_transglu_N"/>
    <property type="match status" value="1"/>
</dbReference>
<comment type="caution">
    <text evidence="3">The sequence shown here is derived from an EMBL/GenBank/DDBJ whole genome shotgun (WGS) entry which is preliminary data.</text>
</comment>
<evidence type="ECO:0000259" key="2">
    <source>
        <dbReference type="SMART" id="SM00460"/>
    </source>
</evidence>
<dbReference type="EMBL" id="SJPL01000002">
    <property type="protein sequence ID" value="TWT65793.1"/>
    <property type="molecule type" value="Genomic_DNA"/>
</dbReference>
<sequence length="1144" mass="129189">MTIRVALHHQTKYQYDRSIGLGPQLVRLKPAYHARTPIIAYSQRVSPADHFVNWQQDPFGNPIGRYVFEKPADHLEVTVDFIADMTVINPFDFFVEDEFEAWPFDYDEVRRKQLLPYLEQPPMTPLFSQWVGELPTSADRVIDYLVDVNQRLERRIDYTVRMEPGVQSAEETLELARGSCRDSAWLLVQTLRHVGLAARFVSGYLIQLASDLPSLDGPSGPTEDFCDLHAWTEVYLPGAGWVGMDPTSGLFAGEGHIPLACTPFFSDAAPITGAHEPCEVEFSFDMSVRRVHEDPRVTKPYSEKQWQQIMATGDRFDEIMQESDLRLTMGGEPTFVSIDDMDDPQWNTDAVGEDKRVLSNVLLRRLQKHFGNGSLLHYGQGKWYPGESLPRWALTCMWRKDGHPIWKDQQWLADEGVDYGHTVQDAKRFIYTLARELNISAKMTFPVFEDTFHYLWRENRLPVDVDTSEPKLKDPNERAMMIRTFQHGLGKPIGFTLPLRRAWWQARPGWMGGRWPVRSEKVYLIPGDSPIGLRLPLDTLPVSSISTNAFYSAPYDPTAINGPLPTMQRGMKGVSADPLREIRQEMPARGGENGFGGGGGPLGPGSGGPGGQPINEQVIDEIDEDDDLPTSEDVVHTALCIECRHGRLHVFMPPVNRMEDYLDLINAIEQTCERLQLPVIIEGYLPPPDSRVEYYKITPDPGVIEVNTQPTKTWRELAHLTETLYEEARLSRLGTEKFDLDGLHTGTGGGNHIVMGGSNPSESPFLRRPDVLSSMIAFWNNHPSLSYLFSGRFIGPTSQAPRADEGRIDAAYQLEMALAQVPQRWDSTPPWLTDRLFRDLLTDLTGNTHRAEICIDKLYSPDSVTGRLGLIELRGFEMPPHARMSLAQQLLIRGLVLAFWQQPYREKLSHWGTSLHDRFMLPHFVWSDFLDVLRFMKHRGLGLEPDWFGTHYEFRFPRIGEVTYENVSLTLRNAIEPWYVMGEEPGASGTTRFVDSSVERMEVRAENFDPSRHALLCNGLRVPMHATGIQGTYVTGIRYRAWQPPRCLHPTIGIHSPLRFEVVNINTAASIGGCTYHVVHPGGRGTDSFPVNSVEAESRRASRFDTESLTGGMIQLPPMPPIGSDEAYPVTFDLLRASCGLGLA</sequence>
<dbReference type="RefSeq" id="WP_145292620.1">
    <property type="nucleotide sequence ID" value="NZ_CP036319.1"/>
</dbReference>
<name>A0A5C5XTU6_9PLAN</name>
<dbReference type="Gene3D" id="3.10.620.30">
    <property type="match status" value="1"/>
</dbReference>
<dbReference type="PANTHER" id="PTHR33490">
    <property type="entry name" value="BLR5614 PROTEIN-RELATED"/>
    <property type="match status" value="1"/>
</dbReference>
<dbReference type="AlphaFoldDB" id="A0A5C5XTU6"/>
<dbReference type="SMART" id="SM00460">
    <property type="entry name" value="TGc"/>
    <property type="match status" value="1"/>
</dbReference>
<feature type="domain" description="Transglutaminase-like" evidence="2">
    <location>
        <begin position="172"/>
        <end position="248"/>
    </location>
</feature>
<feature type="region of interest" description="Disordered" evidence="1">
    <location>
        <begin position="587"/>
        <end position="615"/>
    </location>
</feature>
<organism evidence="3 4">
    <name type="scientific">Crateriforma conspicua</name>
    <dbReference type="NCBI Taxonomy" id="2527996"/>
    <lineage>
        <taxon>Bacteria</taxon>
        <taxon>Pseudomonadati</taxon>
        <taxon>Planctomycetota</taxon>
        <taxon>Planctomycetia</taxon>
        <taxon>Planctomycetales</taxon>
        <taxon>Planctomycetaceae</taxon>
        <taxon>Crateriforma</taxon>
    </lineage>
</organism>
<dbReference type="InterPro" id="IPR013589">
    <property type="entry name" value="Bac_transglu_N"/>
</dbReference>
<evidence type="ECO:0000313" key="3">
    <source>
        <dbReference type="EMBL" id="TWT65793.1"/>
    </source>
</evidence>
<reference evidence="3 4" key="1">
    <citation type="submission" date="2019-02" db="EMBL/GenBank/DDBJ databases">
        <title>Deep-cultivation of Planctomycetes and their phenomic and genomic characterization uncovers novel biology.</title>
        <authorList>
            <person name="Wiegand S."/>
            <person name="Jogler M."/>
            <person name="Boedeker C."/>
            <person name="Pinto D."/>
            <person name="Vollmers J."/>
            <person name="Rivas-Marin E."/>
            <person name="Kohn T."/>
            <person name="Peeters S.H."/>
            <person name="Heuer A."/>
            <person name="Rast P."/>
            <person name="Oberbeckmann S."/>
            <person name="Bunk B."/>
            <person name="Jeske O."/>
            <person name="Meyerdierks A."/>
            <person name="Storesund J.E."/>
            <person name="Kallscheuer N."/>
            <person name="Luecker S."/>
            <person name="Lage O.M."/>
            <person name="Pohl T."/>
            <person name="Merkel B.J."/>
            <person name="Hornburger P."/>
            <person name="Mueller R.-W."/>
            <person name="Bruemmer F."/>
            <person name="Labrenz M."/>
            <person name="Spormann A.M."/>
            <person name="Op Den Camp H."/>
            <person name="Overmann J."/>
            <person name="Amann R."/>
            <person name="Jetten M.S.M."/>
            <person name="Mascher T."/>
            <person name="Medema M.H."/>
            <person name="Devos D.P."/>
            <person name="Kaster A.-K."/>
            <person name="Ovreas L."/>
            <person name="Rohde M."/>
            <person name="Galperin M.Y."/>
            <person name="Jogler C."/>
        </authorList>
    </citation>
    <scope>NUCLEOTIDE SEQUENCE [LARGE SCALE GENOMIC DNA]</scope>
    <source>
        <strain evidence="3 4">Pan14r</strain>
    </source>
</reference>
<protein>
    <recommendedName>
        <fullName evidence="2">Transglutaminase-like domain-containing protein</fullName>
    </recommendedName>
</protein>
<proteinExistence type="predicted"/>
<dbReference type="InterPro" id="IPR002931">
    <property type="entry name" value="Transglutaminase-like"/>
</dbReference>
<dbReference type="Pfam" id="PF09899">
    <property type="entry name" value="DUF2126"/>
    <property type="match status" value="1"/>
</dbReference>
<dbReference type="OrthoDB" id="9804872at2"/>
<keyword evidence="4" id="KW-1185">Reference proteome</keyword>